<dbReference type="PANTHER" id="PTHR41694">
    <property type="entry name" value="ENDOGENOUS RETROVIRUS GROUP K MEMBER POL PROTEIN"/>
    <property type="match status" value="1"/>
</dbReference>
<evidence type="ECO:0000256" key="6">
    <source>
        <dbReference type="ARBA" id="ARBA00022759"/>
    </source>
</evidence>
<evidence type="ECO:0000259" key="12">
    <source>
        <dbReference type="PROSITE" id="PS50876"/>
    </source>
</evidence>
<dbReference type="SUPFAM" id="SSF53098">
    <property type="entry name" value="Ribonuclease H-like"/>
    <property type="match status" value="1"/>
</dbReference>
<evidence type="ECO:0000256" key="10">
    <source>
        <dbReference type="ARBA" id="ARBA00023268"/>
    </source>
</evidence>
<keyword evidence="8" id="KW-0862">Zinc</keyword>
<comment type="caution">
    <text evidence="14">The sequence shown here is derived from an EMBL/GenBank/DDBJ whole genome shotgun (WGS) entry which is preliminary data.</text>
</comment>
<dbReference type="OrthoDB" id="9359997at2759"/>
<keyword evidence="15" id="KW-1185">Reference proteome</keyword>
<dbReference type="GO" id="GO:0016787">
    <property type="term" value="F:hydrolase activity"/>
    <property type="evidence" value="ECO:0007669"/>
    <property type="project" value="UniProtKB-KW"/>
</dbReference>
<keyword evidence="7" id="KW-0378">Hydrolase</keyword>
<evidence type="ECO:0000259" key="13">
    <source>
        <dbReference type="PROSITE" id="PS50994"/>
    </source>
</evidence>
<dbReference type="InterPro" id="IPR001584">
    <property type="entry name" value="Integrase_cat-core"/>
</dbReference>
<keyword evidence="4" id="KW-0540">Nuclease</keyword>
<dbReference type="Pfam" id="PF00665">
    <property type="entry name" value="rve"/>
    <property type="match status" value="1"/>
</dbReference>
<feature type="domain" description="Integrase catalytic" evidence="13">
    <location>
        <begin position="71"/>
        <end position="234"/>
    </location>
</feature>
<protein>
    <recommendedName>
        <fullName evidence="1">RNA-directed DNA polymerase</fullName>
        <ecNumber evidence="1">2.7.7.49</ecNumber>
    </recommendedName>
</protein>
<dbReference type="GO" id="GO:0008270">
    <property type="term" value="F:zinc ion binding"/>
    <property type="evidence" value="ECO:0007669"/>
    <property type="project" value="UniProtKB-KW"/>
</dbReference>
<dbReference type="Gene3D" id="3.30.420.10">
    <property type="entry name" value="Ribonuclease H-like superfamily/Ribonuclease H"/>
    <property type="match status" value="1"/>
</dbReference>
<evidence type="ECO:0000256" key="7">
    <source>
        <dbReference type="ARBA" id="ARBA00022801"/>
    </source>
</evidence>
<evidence type="ECO:0000256" key="3">
    <source>
        <dbReference type="ARBA" id="ARBA00022695"/>
    </source>
</evidence>
<dbReference type="PANTHER" id="PTHR41694:SF4">
    <property type="entry name" value="ENDOGENOUS RETROVIRUS GROUP K MEMBER 10 POL PROTEIN-RELATED"/>
    <property type="match status" value="1"/>
</dbReference>
<evidence type="ECO:0000313" key="15">
    <source>
        <dbReference type="Proteomes" id="UP000796761"/>
    </source>
</evidence>
<sequence length="309" mass="35137">MEGNRRPDALAVPVPLVGRLNIFQQAKLSHQQFHQNVLGLVCQFHLRRDQAKAIIDTCPNCRKFSLPWLGSGVNPRGLSICEVWQTDVTQIPQFGKFKYVHVSVDTFSGAFYASAHTEEKTTDAQKHLVQAFSTLVIPKVIKTDNGPTYASKEFGNFLQEWRVEQRKGIPYSPTGQAVIKTTHQTSKKTLEQHRGDARINSPHQRLCKALFTMNFLNCSFENLNPPVVRHFKKSHQLTFEEKPPVLVKDRKTWKVQEPFDLVTWGQGWKWFGSFSLGGSSHNRMMKCVMSLVSFNGPLTEDIPMGVVEE</sequence>
<dbReference type="AlphaFoldDB" id="A0A8K1D8B8"/>
<keyword evidence="9" id="KW-0695">RNA-directed DNA polymerase</keyword>
<dbReference type="GO" id="GO:0035613">
    <property type="term" value="F:RNA stem-loop binding"/>
    <property type="evidence" value="ECO:0007669"/>
    <property type="project" value="TreeGrafter"/>
</dbReference>
<evidence type="ECO:0000313" key="14">
    <source>
        <dbReference type="EMBL" id="TRZ06193.1"/>
    </source>
</evidence>
<dbReference type="PROSITE" id="PS50994">
    <property type="entry name" value="INTEGRASE"/>
    <property type="match status" value="1"/>
</dbReference>
<dbReference type="InterPro" id="IPR036862">
    <property type="entry name" value="Integrase_C_dom_sf_retrovir"/>
</dbReference>
<evidence type="ECO:0000256" key="5">
    <source>
        <dbReference type="ARBA" id="ARBA00022723"/>
    </source>
</evidence>
<proteinExistence type="predicted"/>
<dbReference type="InterPro" id="IPR012337">
    <property type="entry name" value="RNaseH-like_sf"/>
</dbReference>
<evidence type="ECO:0000256" key="8">
    <source>
        <dbReference type="ARBA" id="ARBA00022833"/>
    </source>
</evidence>
<dbReference type="GO" id="GO:0004519">
    <property type="term" value="F:endonuclease activity"/>
    <property type="evidence" value="ECO:0007669"/>
    <property type="project" value="UniProtKB-KW"/>
</dbReference>
<dbReference type="Pfam" id="PF02022">
    <property type="entry name" value="Integrase_Zn"/>
    <property type="match status" value="1"/>
</dbReference>
<organism evidence="14 15">
    <name type="scientific">Zosterops borbonicus</name>
    <dbReference type="NCBI Taxonomy" id="364589"/>
    <lineage>
        <taxon>Eukaryota</taxon>
        <taxon>Metazoa</taxon>
        <taxon>Chordata</taxon>
        <taxon>Craniata</taxon>
        <taxon>Vertebrata</taxon>
        <taxon>Euteleostomi</taxon>
        <taxon>Archelosauria</taxon>
        <taxon>Archosauria</taxon>
        <taxon>Dinosauria</taxon>
        <taxon>Saurischia</taxon>
        <taxon>Theropoda</taxon>
        <taxon>Coelurosauria</taxon>
        <taxon>Aves</taxon>
        <taxon>Neognathae</taxon>
        <taxon>Neoaves</taxon>
        <taxon>Telluraves</taxon>
        <taxon>Australaves</taxon>
        <taxon>Passeriformes</taxon>
        <taxon>Sylvioidea</taxon>
        <taxon>Zosteropidae</taxon>
        <taxon>Zosterops</taxon>
    </lineage>
</organism>
<keyword evidence="11" id="KW-0863">Zinc-finger</keyword>
<accession>A0A8K1D8B8</accession>
<dbReference type="Gene3D" id="1.10.10.200">
    <property type="match status" value="1"/>
</dbReference>
<dbReference type="Proteomes" id="UP000796761">
    <property type="component" value="Unassembled WGS sequence"/>
</dbReference>
<evidence type="ECO:0000256" key="2">
    <source>
        <dbReference type="ARBA" id="ARBA00022679"/>
    </source>
</evidence>
<dbReference type="EC" id="2.7.7.49" evidence="1"/>
<dbReference type="EMBL" id="SWJQ01002774">
    <property type="protein sequence ID" value="TRZ06193.1"/>
    <property type="molecule type" value="Genomic_DNA"/>
</dbReference>
<keyword evidence="6" id="KW-0255">Endonuclease</keyword>
<reference evidence="14" key="1">
    <citation type="submission" date="2019-04" db="EMBL/GenBank/DDBJ databases">
        <title>Genome assembly of Zosterops borbonicus 15179.</title>
        <authorList>
            <person name="Leroy T."/>
            <person name="Anselmetti Y."/>
            <person name="Tilak M.-K."/>
            <person name="Nabholz B."/>
        </authorList>
    </citation>
    <scope>NUCLEOTIDE SEQUENCE</scope>
    <source>
        <strain evidence="14">HGM_15179</strain>
        <tissue evidence="14">Muscle</tissue>
    </source>
</reference>
<name>A0A8K1D8B8_9PASS</name>
<evidence type="ECO:0000256" key="11">
    <source>
        <dbReference type="PROSITE-ProRule" id="PRU00450"/>
    </source>
</evidence>
<evidence type="ECO:0000256" key="9">
    <source>
        <dbReference type="ARBA" id="ARBA00022918"/>
    </source>
</evidence>
<dbReference type="PROSITE" id="PS50876">
    <property type="entry name" value="ZF_INTEGRASE"/>
    <property type="match status" value="1"/>
</dbReference>
<keyword evidence="2" id="KW-0808">Transferase</keyword>
<dbReference type="InterPro" id="IPR003308">
    <property type="entry name" value="Integrase_Zn-bd_dom_N"/>
</dbReference>
<evidence type="ECO:0000256" key="1">
    <source>
        <dbReference type="ARBA" id="ARBA00012493"/>
    </source>
</evidence>
<keyword evidence="10" id="KW-0511">Multifunctional enzyme</keyword>
<keyword evidence="5" id="KW-0479">Metal-binding</keyword>
<dbReference type="Gene3D" id="2.30.30.10">
    <property type="entry name" value="Integrase, C-terminal domain superfamily, retroviral"/>
    <property type="match status" value="1"/>
</dbReference>
<dbReference type="InterPro" id="IPR017856">
    <property type="entry name" value="Integrase-like_N"/>
</dbReference>
<feature type="domain" description="Integrase-type" evidence="12">
    <location>
        <begin position="21"/>
        <end position="62"/>
    </location>
</feature>
<dbReference type="GO" id="GO:0015074">
    <property type="term" value="P:DNA integration"/>
    <property type="evidence" value="ECO:0007669"/>
    <property type="project" value="InterPro"/>
</dbReference>
<gene>
    <name evidence="14" type="ORF">HGM15179_020914</name>
</gene>
<dbReference type="GO" id="GO:0003964">
    <property type="term" value="F:RNA-directed DNA polymerase activity"/>
    <property type="evidence" value="ECO:0007669"/>
    <property type="project" value="UniProtKB-KW"/>
</dbReference>
<keyword evidence="3" id="KW-0548">Nucleotidyltransferase</keyword>
<dbReference type="SUPFAM" id="SSF46919">
    <property type="entry name" value="N-terminal Zn binding domain of HIV integrase"/>
    <property type="match status" value="1"/>
</dbReference>
<dbReference type="InterPro" id="IPR036397">
    <property type="entry name" value="RNaseH_sf"/>
</dbReference>
<evidence type="ECO:0000256" key="4">
    <source>
        <dbReference type="ARBA" id="ARBA00022722"/>
    </source>
</evidence>